<keyword evidence="4" id="KW-0158">Chromosome</keyword>
<dbReference type="InterPro" id="IPR018464">
    <property type="entry name" value="CENP-O"/>
</dbReference>
<dbReference type="Pfam" id="PF09496">
    <property type="entry name" value="CENP-O"/>
    <property type="match status" value="1"/>
</dbReference>
<evidence type="ECO:0000313" key="9">
    <source>
        <dbReference type="EMBL" id="CUS20931.1"/>
    </source>
</evidence>
<keyword evidence="5" id="KW-0539">Nucleus</keyword>
<evidence type="ECO:0000256" key="2">
    <source>
        <dbReference type="ARBA" id="ARBA00004584"/>
    </source>
</evidence>
<protein>
    <submittedName>
        <fullName evidence="9">LAQU0S02e01640g1_1</fullName>
    </submittedName>
</protein>
<feature type="compositionally biased region" description="Polar residues" evidence="8">
    <location>
        <begin position="75"/>
        <end position="95"/>
    </location>
</feature>
<evidence type="ECO:0000256" key="1">
    <source>
        <dbReference type="ARBA" id="ARBA00004123"/>
    </source>
</evidence>
<evidence type="ECO:0000256" key="5">
    <source>
        <dbReference type="ARBA" id="ARBA00023242"/>
    </source>
</evidence>
<gene>
    <name evidence="9" type="ORF">LAQU0_S02e01640g</name>
</gene>
<keyword evidence="7" id="KW-0175">Coiled coil</keyword>
<dbReference type="OrthoDB" id="10050372at2759"/>
<evidence type="ECO:0000256" key="6">
    <source>
        <dbReference type="ARBA" id="ARBA00023328"/>
    </source>
</evidence>
<evidence type="ECO:0000256" key="4">
    <source>
        <dbReference type="ARBA" id="ARBA00022454"/>
    </source>
</evidence>
<dbReference type="EMBL" id="LN890542">
    <property type="protein sequence ID" value="CUS20931.1"/>
    <property type="molecule type" value="Genomic_DNA"/>
</dbReference>
<evidence type="ECO:0000256" key="7">
    <source>
        <dbReference type="SAM" id="Coils"/>
    </source>
</evidence>
<dbReference type="GO" id="GO:0000776">
    <property type="term" value="C:kinetochore"/>
    <property type="evidence" value="ECO:0007669"/>
    <property type="project" value="InterPro"/>
</dbReference>
<sequence length="346" mass="39795">MAEHEGRDQDINLLNDEILQLREKCRVLEHELQAQKKDVDNVPVEFEGIFQRNPELKRVLSQKLLKETHSLPRTPHSSPTKRQPMSLAAQPSNLSPDIPESEWVLKTQRTVEHKFFDSAIADLIETDILTSPSKRKQAAQFRAHEELVHKVQIENIYRMLGISAFPVVDPSDLEGTEDDGINIKRKMLGLRLEVFSELDCSFESPYYILFKQNPKNGYWSIFRHTVPSYVGLEQMFEQMKSNGLLANQSEIYTFAKKVYKSLLKISVKTQTFRSMEKKETISHLEIDPSCTSVSFRTERLRCLVKLKLDATDVIACSCTPHVNINWNARLLGPVLSLPDRMESLVK</sequence>
<comment type="subcellular location">
    <subcellularLocation>
        <location evidence="2">Chromosome</location>
        <location evidence="2">Centromere</location>
    </subcellularLocation>
    <subcellularLocation>
        <location evidence="1">Nucleus</location>
    </subcellularLocation>
</comment>
<dbReference type="Proteomes" id="UP000236544">
    <property type="component" value="Unassembled WGS sequence"/>
</dbReference>
<evidence type="ECO:0000256" key="8">
    <source>
        <dbReference type="SAM" id="MobiDB-lite"/>
    </source>
</evidence>
<proteinExistence type="inferred from homology"/>
<dbReference type="AlphaFoldDB" id="A0A0P1KXU2"/>
<keyword evidence="6" id="KW-0137">Centromere</keyword>
<comment type="similarity">
    <text evidence="3">Belongs to the CENP-O/MCM21 family.</text>
</comment>
<evidence type="ECO:0000256" key="3">
    <source>
        <dbReference type="ARBA" id="ARBA00007321"/>
    </source>
</evidence>
<keyword evidence="10" id="KW-1185">Reference proteome</keyword>
<evidence type="ECO:0000313" key="10">
    <source>
        <dbReference type="Proteomes" id="UP000236544"/>
    </source>
</evidence>
<reference evidence="10" key="1">
    <citation type="submission" date="2015-10" db="EMBL/GenBank/DDBJ databases">
        <authorList>
            <person name="Devillers H."/>
        </authorList>
    </citation>
    <scope>NUCLEOTIDE SEQUENCE [LARGE SCALE GENOMIC DNA]</scope>
</reference>
<feature type="region of interest" description="Disordered" evidence="8">
    <location>
        <begin position="66"/>
        <end position="95"/>
    </location>
</feature>
<accession>A0A0P1KXU2</accession>
<organism evidence="9 10">
    <name type="scientific">Lachancea quebecensis</name>
    <dbReference type="NCBI Taxonomy" id="1654605"/>
    <lineage>
        <taxon>Eukaryota</taxon>
        <taxon>Fungi</taxon>
        <taxon>Dikarya</taxon>
        <taxon>Ascomycota</taxon>
        <taxon>Saccharomycotina</taxon>
        <taxon>Saccharomycetes</taxon>
        <taxon>Saccharomycetales</taxon>
        <taxon>Saccharomycetaceae</taxon>
        <taxon>Lachancea</taxon>
    </lineage>
</organism>
<dbReference type="GO" id="GO:0005634">
    <property type="term" value="C:nucleus"/>
    <property type="evidence" value="ECO:0007669"/>
    <property type="project" value="UniProtKB-SubCell"/>
</dbReference>
<feature type="coiled-coil region" evidence="7">
    <location>
        <begin position="11"/>
        <end position="38"/>
    </location>
</feature>
<name>A0A0P1KXU2_9SACH</name>